<organism evidence="1 2">
    <name type="scientific">Butyricimonas paravirosa</name>
    <dbReference type="NCBI Taxonomy" id="1472417"/>
    <lineage>
        <taxon>Bacteria</taxon>
        <taxon>Pseudomonadati</taxon>
        <taxon>Bacteroidota</taxon>
        <taxon>Bacteroidia</taxon>
        <taxon>Bacteroidales</taxon>
        <taxon>Odoribacteraceae</taxon>
        <taxon>Butyricimonas</taxon>
    </lineage>
</organism>
<evidence type="ECO:0000313" key="2">
    <source>
        <dbReference type="Proteomes" id="UP000576368"/>
    </source>
</evidence>
<accession>A0A7X5YE44</accession>
<proteinExistence type="predicted"/>
<dbReference type="AlphaFoldDB" id="A0A7X5YE44"/>
<dbReference type="Proteomes" id="UP000576368">
    <property type="component" value="Unassembled WGS sequence"/>
</dbReference>
<dbReference type="EMBL" id="JAATLI010000010">
    <property type="protein sequence ID" value="NJC19280.1"/>
    <property type="molecule type" value="Genomic_DNA"/>
</dbReference>
<gene>
    <name evidence="1" type="ORF">GGR15_002912</name>
</gene>
<sequence>MIYKKRGIAARMPQFLDKYFKISFYNQIPSN</sequence>
<reference evidence="1 2" key="1">
    <citation type="submission" date="2020-03" db="EMBL/GenBank/DDBJ databases">
        <title>Genomic Encyclopedia of Type Strains, Phase IV (KMG-IV): sequencing the most valuable type-strain genomes for metagenomic binning, comparative biology and taxonomic classification.</title>
        <authorList>
            <person name="Goeker M."/>
        </authorList>
    </citation>
    <scope>NUCLEOTIDE SEQUENCE [LARGE SCALE GENOMIC DNA]</scope>
    <source>
        <strain evidence="1 2">DSM 105722</strain>
    </source>
</reference>
<comment type="caution">
    <text evidence="1">The sequence shown here is derived from an EMBL/GenBank/DDBJ whole genome shotgun (WGS) entry which is preliminary data.</text>
</comment>
<protein>
    <submittedName>
        <fullName evidence="1">Uncharacterized protein</fullName>
    </submittedName>
</protein>
<evidence type="ECO:0000313" key="1">
    <source>
        <dbReference type="EMBL" id="NJC19280.1"/>
    </source>
</evidence>
<name>A0A7X5YE44_9BACT</name>